<evidence type="ECO:0000259" key="5">
    <source>
        <dbReference type="PROSITE" id="PS50600"/>
    </source>
</evidence>
<dbReference type="InterPro" id="IPR038765">
    <property type="entry name" value="Papain-like_cys_pep_sf"/>
</dbReference>
<evidence type="ECO:0000256" key="4">
    <source>
        <dbReference type="SAM" id="MobiDB-lite"/>
    </source>
</evidence>
<dbReference type="PANTHER" id="PTHR48449:SF1">
    <property type="entry name" value="DUF1985 DOMAIN-CONTAINING PROTEIN"/>
    <property type="match status" value="1"/>
</dbReference>
<reference evidence="6 7" key="1">
    <citation type="submission" date="2018-04" db="EMBL/GenBank/DDBJ databases">
        <authorList>
            <person name="Vogel A."/>
        </authorList>
    </citation>
    <scope>NUCLEOTIDE SEQUENCE [LARGE SCALE GENOMIC DNA]</scope>
</reference>
<protein>
    <recommendedName>
        <fullName evidence="5">Ubiquitin-like protease family profile domain-containing protein</fullName>
    </recommendedName>
</protein>
<dbReference type="Pfam" id="PF02902">
    <property type="entry name" value="Peptidase_C48"/>
    <property type="match status" value="1"/>
</dbReference>
<keyword evidence="2" id="KW-0645">Protease</keyword>
<evidence type="ECO:0000256" key="1">
    <source>
        <dbReference type="ARBA" id="ARBA00005234"/>
    </source>
</evidence>
<keyword evidence="3" id="KW-0378">Hydrolase</keyword>
<evidence type="ECO:0000313" key="6">
    <source>
        <dbReference type="EMBL" id="VFQ87226.1"/>
    </source>
</evidence>
<feature type="domain" description="Ubiquitin-like protease family profile" evidence="5">
    <location>
        <begin position="549"/>
        <end position="786"/>
    </location>
</feature>
<dbReference type="GO" id="GO:0008234">
    <property type="term" value="F:cysteine-type peptidase activity"/>
    <property type="evidence" value="ECO:0007669"/>
    <property type="project" value="InterPro"/>
</dbReference>
<dbReference type="EMBL" id="OOIL02003368">
    <property type="protein sequence ID" value="VFQ87226.1"/>
    <property type="molecule type" value="Genomic_DNA"/>
</dbReference>
<keyword evidence="7" id="KW-1185">Reference proteome</keyword>
<name>A0A484MGX9_9ASTE</name>
<accession>A0A484MGX9</accession>
<dbReference type="AlphaFoldDB" id="A0A484MGX9"/>
<comment type="similarity">
    <text evidence="1">Belongs to the peptidase C48 family.</text>
</comment>
<dbReference type="Pfam" id="PF09331">
    <property type="entry name" value="DUF1985"/>
    <property type="match status" value="1"/>
</dbReference>
<dbReference type="GO" id="GO:0006508">
    <property type="term" value="P:proteolysis"/>
    <property type="evidence" value="ECO:0007669"/>
    <property type="project" value="UniProtKB-KW"/>
</dbReference>
<dbReference type="InterPro" id="IPR015410">
    <property type="entry name" value="DUF1985"/>
</dbReference>
<organism evidence="6 7">
    <name type="scientific">Cuscuta campestris</name>
    <dbReference type="NCBI Taxonomy" id="132261"/>
    <lineage>
        <taxon>Eukaryota</taxon>
        <taxon>Viridiplantae</taxon>
        <taxon>Streptophyta</taxon>
        <taxon>Embryophyta</taxon>
        <taxon>Tracheophyta</taxon>
        <taxon>Spermatophyta</taxon>
        <taxon>Magnoliopsida</taxon>
        <taxon>eudicotyledons</taxon>
        <taxon>Gunneridae</taxon>
        <taxon>Pentapetalae</taxon>
        <taxon>asterids</taxon>
        <taxon>lamiids</taxon>
        <taxon>Solanales</taxon>
        <taxon>Convolvulaceae</taxon>
        <taxon>Cuscuteae</taxon>
        <taxon>Cuscuta</taxon>
        <taxon>Cuscuta subgen. Grammica</taxon>
        <taxon>Cuscuta sect. Cleistogrammica</taxon>
    </lineage>
</organism>
<dbReference type="InterPro" id="IPR003653">
    <property type="entry name" value="Peptidase_C48_C"/>
</dbReference>
<dbReference type="Proteomes" id="UP000595140">
    <property type="component" value="Unassembled WGS sequence"/>
</dbReference>
<evidence type="ECO:0000313" key="7">
    <source>
        <dbReference type="Proteomes" id="UP000595140"/>
    </source>
</evidence>
<proteinExistence type="inferred from homology"/>
<dbReference type="PROSITE" id="PS50600">
    <property type="entry name" value="ULP_PROTEASE"/>
    <property type="match status" value="1"/>
</dbReference>
<feature type="region of interest" description="Disordered" evidence="4">
    <location>
        <begin position="461"/>
        <end position="482"/>
    </location>
</feature>
<evidence type="ECO:0000256" key="2">
    <source>
        <dbReference type="ARBA" id="ARBA00022670"/>
    </source>
</evidence>
<dbReference type="OrthoDB" id="5065855at2759"/>
<sequence length="813" mass="92196">MAKEEELRNAEQMLSEDEALDEIPLIKRMEKVQEAQRLERDSLVDGRINTYCNVNEVARQIRAKLTEEELGRFRTSAFGMILDVLDCPWISGQLLIFLVGNCVRSADENGSKDRLKFRILGHEVVLTKAQFHLITGLKMGGRRVIVDNSVGGRFAARYFPSCKSVKRRAISNAFLKFKRDAERTLPSDAVKMALIYALANVFLGNQPSVNLPMHYLSLVDDLDEFNTYPWGDDVWSELVDHVYRCALFIEKGGSTRPTFGGYMFALQIWAFETFPSLAAEGMCVLDPERVNLIPRCLRWKVCGKFNSSKVSDALFKFGKLIVNDVEPTDSELLLGSVKELFKGKGTSAVKARKKLSLSISKRFRKVKERQMNIRDAFVRQKTAGEACGSVLKRKGKTVCVENKDSEQLDMGPMVSCEGIVGQDAIQGGCKRSVSGDDTAKRTGYTTMPKEVHVPVDVESAFGGSSGSNKGNLGQHIDGAKRKRSLDDDDFERFFTSSRVGSGEHGVNGARDALVVFSKGSDSITACVEIDRPKRVHKNPERYTPTEVEHDKEKRKLERMERAKQHMERVRLEVCHGPFSKDPMAMPADVEIQKVREFLNEELLKRHGRGNRTCRYTSKEENLTKSPIVLDGFKVENKTWVYELFTNTEWLRSTHVEIAMHFLEVKGRQYNLLQMYTTTTPILLARVCVIINKSDHWILLVLEVEGRTIRVYDSKGRKGKSSRALNEYVECMTELLPVLLDLLSVYDEHSDGPMGKKKFNIKVVDECPQQDDGCNCGMFMLKLAEYLMMDREISEVHARDMVYSNELKEKAEDK</sequence>
<dbReference type="Gene3D" id="3.40.395.10">
    <property type="entry name" value="Adenoviral Proteinase, Chain A"/>
    <property type="match status" value="1"/>
</dbReference>
<evidence type="ECO:0000256" key="3">
    <source>
        <dbReference type="ARBA" id="ARBA00022801"/>
    </source>
</evidence>
<dbReference type="SUPFAM" id="SSF54001">
    <property type="entry name" value="Cysteine proteinases"/>
    <property type="match status" value="1"/>
</dbReference>
<dbReference type="PANTHER" id="PTHR48449">
    <property type="entry name" value="DUF1985 DOMAIN-CONTAINING PROTEIN"/>
    <property type="match status" value="1"/>
</dbReference>
<gene>
    <name evidence="6" type="ORF">CCAM_LOCUS29002</name>
</gene>